<keyword evidence="2" id="KW-1185">Reference proteome</keyword>
<name>A0A8D5JQ92_9PROT</name>
<sequence length="257" mass="29203">MAEQIDWLIHEKPDYLISLPSNLIALVQYAKEHEIVLPKVKEIRTVGETVTSASRNFIETYWQTKVVDIYTCEEAGYLALQCPETGNYHVQSESIFLEIVNKDGNPCAVGEVGQVLITTLHNFVTPLIRYEVGDMAEFGELCSCGRGLSVIRKIHGRKRNRLMLPDGQSLFPYLGEHGDIARLTGVKVRQFQCIQHTLEDIELKLVVERDLNSKEQAAVTKKMQNNLGYPFNIRFSFHDDIPRGPTGKFEEFMSNIS</sequence>
<dbReference type="KEGG" id="mpau:ZMTM_05250"/>
<proteinExistence type="predicted"/>
<dbReference type="Gene3D" id="3.40.50.12780">
    <property type="entry name" value="N-terminal domain of ligase-like"/>
    <property type="match status" value="1"/>
</dbReference>
<dbReference type="InterPro" id="IPR053158">
    <property type="entry name" value="CapK_Type1_Caps_Biosynth"/>
</dbReference>
<dbReference type="Proteomes" id="UP000826722">
    <property type="component" value="Chromosome"/>
</dbReference>
<dbReference type="EMBL" id="AP024110">
    <property type="protein sequence ID" value="BCM24266.1"/>
    <property type="molecule type" value="Genomic_DNA"/>
</dbReference>
<gene>
    <name evidence="1" type="ORF">ZMTM_05250</name>
</gene>
<evidence type="ECO:0000313" key="1">
    <source>
        <dbReference type="EMBL" id="BCM24266.1"/>
    </source>
</evidence>
<evidence type="ECO:0000313" key="2">
    <source>
        <dbReference type="Proteomes" id="UP000826722"/>
    </source>
</evidence>
<protein>
    <submittedName>
        <fullName evidence="1">Uncharacterized protein</fullName>
    </submittedName>
</protein>
<dbReference type="InterPro" id="IPR042099">
    <property type="entry name" value="ANL_N_sf"/>
</dbReference>
<reference evidence="1" key="1">
    <citation type="journal article" date="2021" name="Arch. Microbiol.">
        <title>Methyloradius palustris gen. nov., sp. nov., a methanol-oxidizing bacterium isolated from snow.</title>
        <authorList>
            <person name="Miyadera T."/>
            <person name="Kojima H."/>
            <person name="Fukui M."/>
        </authorList>
    </citation>
    <scope>NUCLEOTIDE SEQUENCE</scope>
    <source>
        <strain evidence="1">Zm11</strain>
    </source>
</reference>
<accession>A0A8D5JQ92</accession>
<dbReference type="PANTHER" id="PTHR36932:SF1">
    <property type="entry name" value="CAPSULAR POLYSACCHARIDE BIOSYNTHESIS PROTEIN"/>
    <property type="match status" value="1"/>
</dbReference>
<dbReference type="SUPFAM" id="SSF56801">
    <property type="entry name" value="Acetyl-CoA synthetase-like"/>
    <property type="match status" value="1"/>
</dbReference>
<dbReference type="PANTHER" id="PTHR36932">
    <property type="entry name" value="CAPSULAR POLYSACCHARIDE BIOSYNTHESIS PROTEIN"/>
    <property type="match status" value="1"/>
</dbReference>
<organism evidence="1 2">
    <name type="scientific">Methyloradius palustris</name>
    <dbReference type="NCBI Taxonomy" id="2778876"/>
    <lineage>
        <taxon>Bacteria</taxon>
        <taxon>Pseudomonadati</taxon>
        <taxon>Pseudomonadota</taxon>
        <taxon>Betaproteobacteria</taxon>
        <taxon>Nitrosomonadales</taxon>
        <taxon>Methylophilaceae</taxon>
        <taxon>Methyloradius</taxon>
    </lineage>
</organism>
<dbReference type="AlphaFoldDB" id="A0A8D5JQ92"/>